<dbReference type="InterPro" id="IPR020904">
    <property type="entry name" value="Sc_DH/Rdtase_CS"/>
</dbReference>
<gene>
    <name evidence="3" type="ORF">EV380_2472</name>
</gene>
<keyword evidence="4" id="KW-1185">Reference proteome</keyword>
<proteinExistence type="inferred from homology"/>
<dbReference type="InterPro" id="IPR036291">
    <property type="entry name" value="NAD(P)-bd_dom_sf"/>
</dbReference>
<dbReference type="PROSITE" id="PS00061">
    <property type="entry name" value="ADH_SHORT"/>
    <property type="match status" value="1"/>
</dbReference>
<dbReference type="Proteomes" id="UP000292685">
    <property type="component" value="Unassembled WGS sequence"/>
</dbReference>
<dbReference type="EMBL" id="SHLA01000001">
    <property type="protein sequence ID" value="RZU62867.1"/>
    <property type="molecule type" value="Genomic_DNA"/>
</dbReference>
<dbReference type="GO" id="GO:0032787">
    <property type="term" value="P:monocarboxylic acid metabolic process"/>
    <property type="evidence" value="ECO:0007669"/>
    <property type="project" value="UniProtKB-ARBA"/>
</dbReference>
<sequence length="274" mass="28688">MAPSATREVVTMKKQLHGKTAFVSGSTQGIGFAIASALADEGARVIVNGRSTSSVEHAVSRLRSDHAGIDHDGIAADFARPEEVARLLAVLGDVDILINNVGIFGVADFPAISDDEWARYLDINLMSGVRLSRHALPAMLERGWGRIVFISSESGVNVPADMVHYGVTKSAMIALGNGLAKLTRGTEVTVNTVLGGPTYSNGVAEAVETLADARSLPVEEIKSAIISGRTTTLLERFIDPSEIAHLVTYLASPRSSATNGAAVRADGGVLTGVL</sequence>
<dbReference type="InterPro" id="IPR050259">
    <property type="entry name" value="SDR"/>
</dbReference>
<organism evidence="3 4">
    <name type="scientific">Zhihengliuella halotolerans</name>
    <dbReference type="NCBI Taxonomy" id="370736"/>
    <lineage>
        <taxon>Bacteria</taxon>
        <taxon>Bacillati</taxon>
        <taxon>Actinomycetota</taxon>
        <taxon>Actinomycetes</taxon>
        <taxon>Micrococcales</taxon>
        <taxon>Micrococcaceae</taxon>
        <taxon>Zhihengliuella</taxon>
    </lineage>
</organism>
<protein>
    <submittedName>
        <fullName evidence="3">NAD(P)-dependent dehydrogenase (Short-subunit alcohol dehydrogenase family)</fullName>
    </submittedName>
</protein>
<dbReference type="Gene3D" id="3.40.50.720">
    <property type="entry name" value="NAD(P)-binding Rossmann-like Domain"/>
    <property type="match status" value="1"/>
</dbReference>
<evidence type="ECO:0000313" key="3">
    <source>
        <dbReference type="EMBL" id="RZU62867.1"/>
    </source>
</evidence>
<dbReference type="PRINTS" id="PR00081">
    <property type="entry name" value="GDHRDH"/>
</dbReference>
<dbReference type="Pfam" id="PF00106">
    <property type="entry name" value="adh_short"/>
    <property type="match status" value="1"/>
</dbReference>
<reference evidence="3 4" key="1">
    <citation type="submission" date="2019-02" db="EMBL/GenBank/DDBJ databases">
        <title>Sequencing the genomes of 1000 actinobacteria strains.</title>
        <authorList>
            <person name="Klenk H.-P."/>
        </authorList>
    </citation>
    <scope>NUCLEOTIDE SEQUENCE [LARGE SCALE GENOMIC DNA]</scope>
    <source>
        <strain evidence="3 4">DSM 17364</strain>
    </source>
</reference>
<evidence type="ECO:0000256" key="2">
    <source>
        <dbReference type="RuleBase" id="RU000363"/>
    </source>
</evidence>
<dbReference type="PRINTS" id="PR00080">
    <property type="entry name" value="SDRFAMILY"/>
</dbReference>
<evidence type="ECO:0000256" key="1">
    <source>
        <dbReference type="ARBA" id="ARBA00006484"/>
    </source>
</evidence>
<dbReference type="PANTHER" id="PTHR42879">
    <property type="entry name" value="3-OXOACYL-(ACYL-CARRIER-PROTEIN) REDUCTASE"/>
    <property type="match status" value="1"/>
</dbReference>
<accession>A0A4Q8AEZ5</accession>
<dbReference type="InterPro" id="IPR002347">
    <property type="entry name" value="SDR_fam"/>
</dbReference>
<dbReference type="AlphaFoldDB" id="A0A4Q8AEZ5"/>
<evidence type="ECO:0000313" key="4">
    <source>
        <dbReference type="Proteomes" id="UP000292685"/>
    </source>
</evidence>
<comment type="similarity">
    <text evidence="1 2">Belongs to the short-chain dehydrogenases/reductases (SDR) family.</text>
</comment>
<dbReference type="SUPFAM" id="SSF51735">
    <property type="entry name" value="NAD(P)-binding Rossmann-fold domains"/>
    <property type="match status" value="1"/>
</dbReference>
<comment type="caution">
    <text evidence="3">The sequence shown here is derived from an EMBL/GenBank/DDBJ whole genome shotgun (WGS) entry which is preliminary data.</text>
</comment>
<name>A0A4Q8AEZ5_9MICC</name>